<proteinExistence type="predicted"/>
<reference evidence="1" key="1">
    <citation type="submission" date="2020-03" db="EMBL/GenBank/DDBJ databases">
        <title>A transcriptome and proteome of the tick Rhipicephalus microplus shaped by the genetic composition of its hosts and developmental stage.</title>
        <authorList>
            <person name="Garcia G.R."/>
            <person name="Ribeiro J.M.C."/>
            <person name="Maruyama S.R."/>
            <person name="Gardinasse L.G."/>
            <person name="Nelson K."/>
            <person name="Ferreira B.R."/>
            <person name="Andrade T.G."/>
            <person name="Santos I.K.F.M."/>
        </authorList>
    </citation>
    <scope>NUCLEOTIDE SEQUENCE</scope>
    <source>
        <strain evidence="1">NSGR</strain>
        <tissue evidence="1">Salivary glands</tissue>
    </source>
</reference>
<organism evidence="1">
    <name type="scientific">Rhipicephalus microplus</name>
    <name type="common">Cattle tick</name>
    <name type="synonym">Boophilus microplus</name>
    <dbReference type="NCBI Taxonomy" id="6941"/>
    <lineage>
        <taxon>Eukaryota</taxon>
        <taxon>Metazoa</taxon>
        <taxon>Ecdysozoa</taxon>
        <taxon>Arthropoda</taxon>
        <taxon>Chelicerata</taxon>
        <taxon>Arachnida</taxon>
        <taxon>Acari</taxon>
        <taxon>Parasitiformes</taxon>
        <taxon>Ixodida</taxon>
        <taxon>Ixodoidea</taxon>
        <taxon>Ixodidae</taxon>
        <taxon>Rhipicephalinae</taxon>
        <taxon>Rhipicephalus</taxon>
        <taxon>Boophilus</taxon>
    </lineage>
</organism>
<evidence type="ECO:0000313" key="1">
    <source>
        <dbReference type="EMBL" id="NIE44605.1"/>
    </source>
</evidence>
<dbReference type="AlphaFoldDB" id="A0A6G5A0Q4"/>
<accession>A0A6G5A0Q4</accession>
<dbReference type="EMBL" id="GIKN01002332">
    <property type="protein sequence ID" value="NIE44605.1"/>
    <property type="molecule type" value="Transcribed_RNA"/>
</dbReference>
<sequence>MAVLCPRNDLVSGSSRVFAFCNRIILRWLLTLANPLGAPQLVGSDQVPARDSTAAAIAVDARAVQGVASTLGTIERSLFLSPAHSTREAAVVEALEALQCDGIGLLYQKLLLCQVLYAVPAVILLPAASHRVVRQCHQHGV</sequence>
<name>A0A6G5A0Q4_RHIMP</name>
<protein>
    <submittedName>
        <fullName evidence="1">Uncharacterized protein</fullName>
    </submittedName>
</protein>